<protein>
    <submittedName>
        <fullName evidence="2">Uncharacterized protein</fullName>
    </submittedName>
</protein>
<dbReference type="KEGG" id="fop:FNB79_00610"/>
<keyword evidence="1" id="KW-0472">Membrane</keyword>
<dbReference type="RefSeq" id="WP_143379454.1">
    <property type="nucleotide sequence ID" value="NZ_CP041637.1"/>
</dbReference>
<evidence type="ECO:0000256" key="1">
    <source>
        <dbReference type="SAM" id="Phobius"/>
    </source>
</evidence>
<sequence length="155" mass="18197">MNWYKNFVVYWTIIFMSIAVLGRVFSESGEFFPFFRWSLFSKTPNELVIPFVMVTKLDGVNLKERVNITAMYNHHHINPVTMDLNVNKWYKTVVNKTNKAEQTLPEFITIFSDKSEFLLCTKALDLTKSDYNLNVTLDTILMVKNKTITYFENAN</sequence>
<dbReference type="Proteomes" id="UP000319209">
    <property type="component" value="Chromosome"/>
</dbReference>
<gene>
    <name evidence="2" type="ORF">FNB79_00610</name>
</gene>
<evidence type="ECO:0000313" key="2">
    <source>
        <dbReference type="EMBL" id="QDO92544.1"/>
    </source>
</evidence>
<reference evidence="2 3" key="1">
    <citation type="submission" date="2019-07" db="EMBL/GenBank/DDBJ databases">
        <title>Genome sequencing for Formosa sp. PS13.</title>
        <authorList>
            <person name="Park S.-J."/>
        </authorList>
    </citation>
    <scope>NUCLEOTIDE SEQUENCE [LARGE SCALE GENOMIC DNA]</scope>
    <source>
        <strain evidence="2 3">PS13</strain>
    </source>
</reference>
<organism evidence="2 3">
    <name type="scientific">Formosa sediminum</name>
    <dbReference type="NCBI Taxonomy" id="2594004"/>
    <lineage>
        <taxon>Bacteria</taxon>
        <taxon>Pseudomonadati</taxon>
        <taxon>Bacteroidota</taxon>
        <taxon>Flavobacteriia</taxon>
        <taxon>Flavobacteriales</taxon>
        <taxon>Flavobacteriaceae</taxon>
        <taxon>Formosa</taxon>
    </lineage>
</organism>
<keyword evidence="3" id="KW-1185">Reference proteome</keyword>
<dbReference type="AlphaFoldDB" id="A0A516GLY9"/>
<dbReference type="EMBL" id="CP041637">
    <property type="protein sequence ID" value="QDO92544.1"/>
    <property type="molecule type" value="Genomic_DNA"/>
</dbReference>
<proteinExistence type="predicted"/>
<dbReference type="OrthoDB" id="1436369at2"/>
<name>A0A516GLY9_9FLAO</name>
<evidence type="ECO:0000313" key="3">
    <source>
        <dbReference type="Proteomes" id="UP000319209"/>
    </source>
</evidence>
<accession>A0A516GLY9</accession>
<feature type="transmembrane region" description="Helical" evidence="1">
    <location>
        <begin position="7"/>
        <end position="25"/>
    </location>
</feature>
<keyword evidence="1" id="KW-0812">Transmembrane</keyword>
<keyword evidence="1" id="KW-1133">Transmembrane helix</keyword>